<evidence type="ECO:0000313" key="1">
    <source>
        <dbReference type="EMBL" id="KAH0469563.1"/>
    </source>
</evidence>
<dbReference type="AlphaFoldDB" id="A0AAV7HPW9"/>
<dbReference type="Gene3D" id="3.40.1000.10">
    <property type="entry name" value="Mog1/PsbP, alpha/beta/alpha sandwich"/>
    <property type="match status" value="1"/>
</dbReference>
<dbReference type="PANTHER" id="PTHR37764:SF1">
    <property type="entry name" value="KETOSE_ALDOSE ISOMERASE, PUTATIVE (MOG1_PSBP_DUF1795-LIKE PHOTOSYSTEM II REACTION CENTER PSBP FAMILY PROTEIN)-RELATED"/>
    <property type="match status" value="1"/>
</dbReference>
<sequence length="155" mass="16888">MGPRCGAYNEVGNHLKILSSAFVSSRQTAYTRFLKRGGKGTRSEVLSVVIRPSNQLKITFLEAKDITDIGSLKASAKIFVPGGANLYAARTYRIKEEEALRTYYFYEFEIGGQHVALAVGLDNGKAYIAGAAAPQIKWKDDGIKLRSAALSLTVL</sequence>
<evidence type="ECO:0000313" key="2">
    <source>
        <dbReference type="Proteomes" id="UP000775213"/>
    </source>
</evidence>
<gene>
    <name evidence="1" type="ORF">IEQ34_001121</name>
</gene>
<dbReference type="GO" id="GO:0009507">
    <property type="term" value="C:chloroplast"/>
    <property type="evidence" value="ECO:0007669"/>
    <property type="project" value="TreeGrafter"/>
</dbReference>
<dbReference type="Proteomes" id="UP000775213">
    <property type="component" value="Unassembled WGS sequence"/>
</dbReference>
<keyword evidence="2" id="KW-1185">Reference proteome</keyword>
<dbReference type="PANTHER" id="PTHR37764">
    <property type="entry name" value="KETOSE/ALDOSE ISOMERASE, PUTATIVE (MOG1/PSBP/DUF1795-LIKE PHOTOSYSTEM II REACTION CENTER PSBP FAMILY PROTEIN)-RELATED"/>
    <property type="match status" value="1"/>
</dbReference>
<name>A0AAV7HPW9_DENCH</name>
<organism evidence="1 2">
    <name type="scientific">Dendrobium chrysotoxum</name>
    <name type="common">Orchid</name>
    <dbReference type="NCBI Taxonomy" id="161865"/>
    <lineage>
        <taxon>Eukaryota</taxon>
        <taxon>Viridiplantae</taxon>
        <taxon>Streptophyta</taxon>
        <taxon>Embryophyta</taxon>
        <taxon>Tracheophyta</taxon>
        <taxon>Spermatophyta</taxon>
        <taxon>Magnoliopsida</taxon>
        <taxon>Liliopsida</taxon>
        <taxon>Asparagales</taxon>
        <taxon>Orchidaceae</taxon>
        <taxon>Epidendroideae</taxon>
        <taxon>Malaxideae</taxon>
        <taxon>Dendrobiinae</taxon>
        <taxon>Dendrobium</taxon>
    </lineage>
</organism>
<proteinExistence type="predicted"/>
<protein>
    <submittedName>
        <fullName evidence="1">Uncharacterized protein</fullName>
    </submittedName>
</protein>
<dbReference type="InterPro" id="IPR016123">
    <property type="entry name" value="Mog1/PsbP_a/b/a-sand"/>
</dbReference>
<dbReference type="EMBL" id="JAGFBR010000002">
    <property type="protein sequence ID" value="KAH0469563.1"/>
    <property type="molecule type" value="Genomic_DNA"/>
</dbReference>
<dbReference type="SUPFAM" id="SSF55724">
    <property type="entry name" value="Mog1p/PsbP-like"/>
    <property type="match status" value="1"/>
</dbReference>
<comment type="caution">
    <text evidence="1">The sequence shown here is derived from an EMBL/GenBank/DDBJ whole genome shotgun (WGS) entry which is preliminary data.</text>
</comment>
<accession>A0AAV7HPW9</accession>
<reference evidence="1 2" key="1">
    <citation type="journal article" date="2021" name="Hortic Res">
        <title>Chromosome-scale assembly of the Dendrobium chrysotoxum genome enhances the understanding of orchid evolution.</title>
        <authorList>
            <person name="Zhang Y."/>
            <person name="Zhang G.Q."/>
            <person name="Zhang D."/>
            <person name="Liu X.D."/>
            <person name="Xu X.Y."/>
            <person name="Sun W.H."/>
            <person name="Yu X."/>
            <person name="Zhu X."/>
            <person name="Wang Z.W."/>
            <person name="Zhao X."/>
            <person name="Zhong W.Y."/>
            <person name="Chen H."/>
            <person name="Yin W.L."/>
            <person name="Huang T."/>
            <person name="Niu S.C."/>
            <person name="Liu Z.J."/>
        </authorList>
    </citation>
    <scope>NUCLEOTIDE SEQUENCE [LARGE SCALE GENOMIC DNA]</scope>
    <source>
        <strain evidence="1">Lindl</strain>
    </source>
</reference>